<dbReference type="Proteomes" id="UP000559256">
    <property type="component" value="Unassembled WGS sequence"/>
</dbReference>
<evidence type="ECO:0000313" key="2">
    <source>
        <dbReference type="EMBL" id="KAF5329125.1"/>
    </source>
</evidence>
<keyword evidence="1" id="KW-0175">Coiled coil</keyword>
<dbReference type="OrthoDB" id="3221235at2759"/>
<dbReference type="Gene3D" id="3.80.10.10">
    <property type="entry name" value="Ribonuclease Inhibitor"/>
    <property type="match status" value="1"/>
</dbReference>
<organism evidence="2 3">
    <name type="scientific">Tetrapyrgos nigripes</name>
    <dbReference type="NCBI Taxonomy" id="182062"/>
    <lineage>
        <taxon>Eukaryota</taxon>
        <taxon>Fungi</taxon>
        <taxon>Dikarya</taxon>
        <taxon>Basidiomycota</taxon>
        <taxon>Agaricomycotina</taxon>
        <taxon>Agaricomycetes</taxon>
        <taxon>Agaricomycetidae</taxon>
        <taxon>Agaricales</taxon>
        <taxon>Marasmiineae</taxon>
        <taxon>Marasmiaceae</taxon>
        <taxon>Tetrapyrgos</taxon>
    </lineage>
</organism>
<dbReference type="SUPFAM" id="SSF52047">
    <property type="entry name" value="RNI-like"/>
    <property type="match status" value="1"/>
</dbReference>
<accession>A0A8H5F9T9</accession>
<reference evidence="2 3" key="1">
    <citation type="journal article" date="2020" name="ISME J.">
        <title>Uncovering the hidden diversity of litter-decomposition mechanisms in mushroom-forming fungi.</title>
        <authorList>
            <person name="Floudas D."/>
            <person name="Bentzer J."/>
            <person name="Ahren D."/>
            <person name="Johansson T."/>
            <person name="Persson P."/>
            <person name="Tunlid A."/>
        </authorList>
    </citation>
    <scope>NUCLEOTIDE SEQUENCE [LARGE SCALE GENOMIC DNA]</scope>
    <source>
        <strain evidence="2 3">CBS 291.85</strain>
    </source>
</reference>
<dbReference type="AlphaFoldDB" id="A0A8H5F9T9"/>
<dbReference type="EMBL" id="JAACJM010000345">
    <property type="protein sequence ID" value="KAF5329125.1"/>
    <property type="molecule type" value="Genomic_DNA"/>
</dbReference>
<proteinExistence type="predicted"/>
<evidence type="ECO:0008006" key="4">
    <source>
        <dbReference type="Google" id="ProtNLM"/>
    </source>
</evidence>
<feature type="coiled-coil region" evidence="1">
    <location>
        <begin position="43"/>
        <end position="87"/>
    </location>
</feature>
<sequence>MLSTTLCQKCNNTFTAADRTPLSASSLSMQQLRTRQTLSDTDISRMQHLVENAERDLERYDTEIGALTEILNKLQEERKTLQRYTDEHRSLLAPVRRLPVELISEIFAFATCPDGLTIGQGYIDTPTLAFSQTCNVWKNIVYSRPALWSCWDIDLGNSTPRTISLLQQYLDRSGDAPLTFKISATDIDDEDALDELHKDGWNMLEIILSHRLQWKEATFNLHWDIYTEGYYRMRSSIPRQTDRPLDSLEVLNIHWTCDSMVLDPDADSDSDPNKKTFFHLFPGWPALRSLSLDAFHPFLPFPFEKLQELKICDNCADGSPGDIFELCGGLEHLSLRTGDQYLGDFDDLNVTHKSLQSLELYVGDEYAAIGLFEGLTVPCLTTLKVSGTIVDQEEDWQRSFRAMLARSKCPLELFEFHEGFFRSDEEVLAVLKLLPRLKCLKMDLGSGFQNFFTDTLVLNLTIEDGSNSVTGPVSLLLLPSLTHLEVSLGDFWPFHDWTRWKVAYDNERFLPKPDLVIAMLRSRKSRSSTPVCRSSSESSERRLQAWTDDHNTVVGLEKLKLSANFRTPAGRDWFSLTIPGLRVLKQEGLGLDVEFRAQDTELFRL</sequence>
<gene>
    <name evidence="2" type="ORF">D9758_017149</name>
</gene>
<keyword evidence="3" id="KW-1185">Reference proteome</keyword>
<name>A0A8H5F9T9_9AGAR</name>
<protein>
    <recommendedName>
        <fullName evidence="4">F-box domain-containing protein</fullName>
    </recommendedName>
</protein>
<comment type="caution">
    <text evidence="2">The sequence shown here is derived from an EMBL/GenBank/DDBJ whole genome shotgun (WGS) entry which is preliminary data.</text>
</comment>
<dbReference type="InterPro" id="IPR032675">
    <property type="entry name" value="LRR_dom_sf"/>
</dbReference>
<evidence type="ECO:0000256" key="1">
    <source>
        <dbReference type="SAM" id="Coils"/>
    </source>
</evidence>
<evidence type="ECO:0000313" key="3">
    <source>
        <dbReference type="Proteomes" id="UP000559256"/>
    </source>
</evidence>